<dbReference type="GO" id="GO:0016567">
    <property type="term" value="P:protein ubiquitination"/>
    <property type="evidence" value="ECO:0007669"/>
    <property type="project" value="TreeGrafter"/>
</dbReference>
<dbReference type="PANTHER" id="PTHR46171:SF3">
    <property type="entry name" value="GH10160P"/>
    <property type="match status" value="1"/>
</dbReference>
<feature type="compositionally biased region" description="Low complexity" evidence="2">
    <location>
        <begin position="257"/>
        <end position="276"/>
    </location>
</feature>
<evidence type="ECO:0000256" key="1">
    <source>
        <dbReference type="PROSITE-ProRule" id="PRU00175"/>
    </source>
</evidence>
<feature type="region of interest" description="Disordered" evidence="2">
    <location>
        <begin position="1"/>
        <end position="392"/>
    </location>
</feature>
<proteinExistence type="predicted"/>
<feature type="compositionally biased region" description="Polar residues" evidence="2">
    <location>
        <begin position="297"/>
        <end position="308"/>
    </location>
</feature>
<dbReference type="CDD" id="cd16454">
    <property type="entry name" value="RING-H2_PA-TM-RING"/>
    <property type="match status" value="1"/>
</dbReference>
<dbReference type="InterPro" id="IPR018247">
    <property type="entry name" value="EF_Hand_1_Ca_BS"/>
</dbReference>
<dbReference type="Pfam" id="PF13639">
    <property type="entry name" value="zf-RING_2"/>
    <property type="match status" value="1"/>
</dbReference>
<feature type="region of interest" description="Disordered" evidence="2">
    <location>
        <begin position="1435"/>
        <end position="1455"/>
    </location>
</feature>
<feature type="region of interest" description="Disordered" evidence="2">
    <location>
        <begin position="1373"/>
        <end position="1421"/>
    </location>
</feature>
<feature type="compositionally biased region" description="Low complexity" evidence="2">
    <location>
        <begin position="16"/>
        <end position="57"/>
    </location>
</feature>
<feature type="region of interest" description="Disordered" evidence="2">
    <location>
        <begin position="1263"/>
        <end position="1352"/>
    </location>
</feature>
<feature type="compositionally biased region" description="Acidic residues" evidence="2">
    <location>
        <begin position="1401"/>
        <end position="1420"/>
    </location>
</feature>
<dbReference type="EMBL" id="ML210229">
    <property type="protein sequence ID" value="TFK22919.1"/>
    <property type="molecule type" value="Genomic_DNA"/>
</dbReference>
<feature type="compositionally biased region" description="Low complexity" evidence="2">
    <location>
        <begin position="1200"/>
        <end position="1219"/>
    </location>
</feature>
<reference evidence="4 5" key="1">
    <citation type="journal article" date="2019" name="Nat. Ecol. Evol.">
        <title>Megaphylogeny resolves global patterns of mushroom evolution.</title>
        <authorList>
            <person name="Varga T."/>
            <person name="Krizsan K."/>
            <person name="Foldi C."/>
            <person name="Dima B."/>
            <person name="Sanchez-Garcia M."/>
            <person name="Sanchez-Ramirez S."/>
            <person name="Szollosi G.J."/>
            <person name="Szarkandi J.G."/>
            <person name="Papp V."/>
            <person name="Albert L."/>
            <person name="Andreopoulos W."/>
            <person name="Angelini C."/>
            <person name="Antonin V."/>
            <person name="Barry K.W."/>
            <person name="Bougher N.L."/>
            <person name="Buchanan P."/>
            <person name="Buyck B."/>
            <person name="Bense V."/>
            <person name="Catcheside P."/>
            <person name="Chovatia M."/>
            <person name="Cooper J."/>
            <person name="Damon W."/>
            <person name="Desjardin D."/>
            <person name="Finy P."/>
            <person name="Geml J."/>
            <person name="Haridas S."/>
            <person name="Hughes K."/>
            <person name="Justo A."/>
            <person name="Karasinski D."/>
            <person name="Kautmanova I."/>
            <person name="Kiss B."/>
            <person name="Kocsube S."/>
            <person name="Kotiranta H."/>
            <person name="LaButti K.M."/>
            <person name="Lechner B.E."/>
            <person name="Liimatainen K."/>
            <person name="Lipzen A."/>
            <person name="Lukacs Z."/>
            <person name="Mihaltcheva S."/>
            <person name="Morgado L.N."/>
            <person name="Niskanen T."/>
            <person name="Noordeloos M.E."/>
            <person name="Ohm R.A."/>
            <person name="Ortiz-Santana B."/>
            <person name="Ovrebo C."/>
            <person name="Racz N."/>
            <person name="Riley R."/>
            <person name="Savchenko A."/>
            <person name="Shiryaev A."/>
            <person name="Soop K."/>
            <person name="Spirin V."/>
            <person name="Szebenyi C."/>
            <person name="Tomsovsky M."/>
            <person name="Tulloss R.E."/>
            <person name="Uehling J."/>
            <person name="Grigoriev I.V."/>
            <person name="Vagvolgyi C."/>
            <person name="Papp T."/>
            <person name="Martin F.M."/>
            <person name="Miettinen O."/>
            <person name="Hibbett D.S."/>
            <person name="Nagy L.G."/>
        </authorList>
    </citation>
    <scope>NUCLEOTIDE SEQUENCE [LARGE SCALE GENOMIC DNA]</scope>
    <source>
        <strain evidence="4 5">CBS 121175</strain>
    </source>
</reference>
<feature type="compositionally biased region" description="Polar residues" evidence="2">
    <location>
        <begin position="1"/>
        <end position="15"/>
    </location>
</feature>
<feature type="region of interest" description="Disordered" evidence="2">
    <location>
        <begin position="698"/>
        <end position="739"/>
    </location>
</feature>
<protein>
    <recommendedName>
        <fullName evidence="3">RING-type domain-containing protein</fullName>
    </recommendedName>
</protein>
<feature type="compositionally biased region" description="Polar residues" evidence="2">
    <location>
        <begin position="557"/>
        <end position="567"/>
    </location>
</feature>
<dbReference type="STRING" id="230819.A0A5C3KQS6"/>
<gene>
    <name evidence="4" type="ORF">FA15DRAFT_705926</name>
</gene>
<dbReference type="InterPro" id="IPR013083">
    <property type="entry name" value="Znf_RING/FYVE/PHD"/>
</dbReference>
<feature type="region of interest" description="Disordered" evidence="2">
    <location>
        <begin position="406"/>
        <end position="527"/>
    </location>
</feature>
<dbReference type="GO" id="GO:0061630">
    <property type="term" value="F:ubiquitin protein ligase activity"/>
    <property type="evidence" value="ECO:0007669"/>
    <property type="project" value="TreeGrafter"/>
</dbReference>
<feature type="compositionally biased region" description="Polar residues" evidence="2">
    <location>
        <begin position="465"/>
        <end position="486"/>
    </location>
</feature>
<feature type="compositionally biased region" description="Acidic residues" evidence="2">
    <location>
        <begin position="1000"/>
        <end position="1012"/>
    </location>
</feature>
<feature type="compositionally biased region" description="Polar residues" evidence="2">
    <location>
        <begin position="277"/>
        <end position="287"/>
    </location>
</feature>
<dbReference type="Gene3D" id="3.30.40.10">
    <property type="entry name" value="Zinc/RING finger domain, C3HC4 (zinc finger)"/>
    <property type="match status" value="1"/>
</dbReference>
<feature type="region of interest" description="Disordered" evidence="2">
    <location>
        <begin position="603"/>
        <end position="667"/>
    </location>
</feature>
<feature type="compositionally biased region" description="Low complexity" evidence="2">
    <location>
        <begin position="340"/>
        <end position="383"/>
    </location>
</feature>
<feature type="compositionally biased region" description="Low complexity" evidence="2">
    <location>
        <begin position="707"/>
        <end position="732"/>
    </location>
</feature>
<evidence type="ECO:0000313" key="5">
    <source>
        <dbReference type="Proteomes" id="UP000307440"/>
    </source>
</evidence>
<feature type="compositionally biased region" description="Low complexity" evidence="2">
    <location>
        <begin position="872"/>
        <end position="890"/>
    </location>
</feature>
<evidence type="ECO:0000256" key="2">
    <source>
        <dbReference type="SAM" id="MobiDB-lite"/>
    </source>
</evidence>
<feature type="compositionally biased region" description="Low complexity" evidence="2">
    <location>
        <begin position="787"/>
        <end position="803"/>
    </location>
</feature>
<keyword evidence="1" id="KW-0479">Metal-binding</keyword>
<feature type="compositionally biased region" description="Basic and acidic residues" evidence="2">
    <location>
        <begin position="164"/>
        <end position="175"/>
    </location>
</feature>
<keyword evidence="5" id="KW-1185">Reference proteome</keyword>
<feature type="compositionally biased region" description="Basic residues" evidence="2">
    <location>
        <begin position="176"/>
        <end position="186"/>
    </location>
</feature>
<feature type="compositionally biased region" description="Polar residues" evidence="2">
    <location>
        <begin position="1024"/>
        <end position="1045"/>
    </location>
</feature>
<feature type="region of interest" description="Disordered" evidence="2">
    <location>
        <begin position="980"/>
        <end position="1146"/>
    </location>
</feature>
<feature type="compositionally biased region" description="Low complexity" evidence="2">
    <location>
        <begin position="1092"/>
        <end position="1141"/>
    </location>
</feature>
<dbReference type="FunFam" id="3.30.40.10:FF:000728">
    <property type="entry name" value="Unplaced genomic scaffold supercont1.4, whole genome shotgun sequence"/>
    <property type="match status" value="1"/>
</dbReference>
<feature type="compositionally biased region" description="Low complexity" evidence="2">
    <location>
        <begin position="412"/>
        <end position="433"/>
    </location>
</feature>
<organism evidence="4 5">
    <name type="scientific">Coprinopsis marcescibilis</name>
    <name type="common">Agaric fungus</name>
    <name type="synonym">Psathyrella marcescibilis</name>
    <dbReference type="NCBI Taxonomy" id="230819"/>
    <lineage>
        <taxon>Eukaryota</taxon>
        <taxon>Fungi</taxon>
        <taxon>Dikarya</taxon>
        <taxon>Basidiomycota</taxon>
        <taxon>Agaricomycotina</taxon>
        <taxon>Agaricomycetes</taxon>
        <taxon>Agaricomycetidae</taxon>
        <taxon>Agaricales</taxon>
        <taxon>Agaricineae</taxon>
        <taxon>Psathyrellaceae</taxon>
        <taxon>Coprinopsis</taxon>
    </lineage>
</organism>
<feature type="compositionally biased region" description="Acidic residues" evidence="2">
    <location>
        <begin position="1329"/>
        <end position="1344"/>
    </location>
</feature>
<feature type="compositionally biased region" description="Basic and acidic residues" evidence="2">
    <location>
        <begin position="985"/>
        <end position="999"/>
    </location>
</feature>
<feature type="domain" description="RING-type" evidence="3">
    <location>
        <begin position="1669"/>
        <end position="1711"/>
    </location>
</feature>
<feature type="region of interest" description="Disordered" evidence="2">
    <location>
        <begin position="761"/>
        <end position="831"/>
    </location>
</feature>
<feature type="region of interest" description="Disordered" evidence="2">
    <location>
        <begin position="1200"/>
        <end position="1237"/>
    </location>
</feature>
<dbReference type="GO" id="GO:0008270">
    <property type="term" value="F:zinc ion binding"/>
    <property type="evidence" value="ECO:0007669"/>
    <property type="project" value="UniProtKB-KW"/>
</dbReference>
<feature type="compositionally biased region" description="Low complexity" evidence="2">
    <location>
        <begin position="1523"/>
        <end position="1532"/>
    </location>
</feature>
<dbReference type="SUPFAM" id="SSF57850">
    <property type="entry name" value="RING/U-box"/>
    <property type="match status" value="1"/>
</dbReference>
<feature type="compositionally biased region" description="Low complexity" evidence="2">
    <location>
        <begin position="1301"/>
        <end position="1311"/>
    </location>
</feature>
<feature type="compositionally biased region" description="Polar residues" evidence="2">
    <location>
        <begin position="804"/>
        <end position="831"/>
    </location>
</feature>
<accession>A0A5C3KQS6</accession>
<feature type="compositionally biased region" description="Low complexity" evidence="2">
    <location>
        <begin position="66"/>
        <end position="107"/>
    </location>
</feature>
<feature type="compositionally biased region" description="Acidic residues" evidence="2">
    <location>
        <begin position="1081"/>
        <end position="1091"/>
    </location>
</feature>
<dbReference type="OrthoDB" id="8062037at2759"/>
<feature type="compositionally biased region" description="Basic and acidic residues" evidence="2">
    <location>
        <begin position="1473"/>
        <end position="1519"/>
    </location>
</feature>
<dbReference type="PANTHER" id="PTHR46171">
    <property type="entry name" value="GH10160P"/>
    <property type="match status" value="1"/>
</dbReference>
<feature type="region of interest" description="Disordered" evidence="2">
    <location>
        <begin position="548"/>
        <end position="587"/>
    </location>
</feature>
<evidence type="ECO:0000313" key="4">
    <source>
        <dbReference type="EMBL" id="TFK22919.1"/>
    </source>
</evidence>
<keyword evidence="1" id="KW-0863">Zinc-finger</keyword>
<feature type="compositionally biased region" description="Pro residues" evidence="2">
    <location>
        <begin position="1545"/>
        <end position="1563"/>
    </location>
</feature>
<dbReference type="SMART" id="SM00184">
    <property type="entry name" value="RING"/>
    <property type="match status" value="1"/>
</dbReference>
<dbReference type="PROSITE" id="PS50089">
    <property type="entry name" value="ZF_RING_2"/>
    <property type="match status" value="1"/>
</dbReference>
<feature type="compositionally biased region" description="Basic and acidic residues" evidence="2">
    <location>
        <begin position="625"/>
        <end position="666"/>
    </location>
</feature>
<sequence>MGQNGSRVQGPTGSLTRNSSRTSGATTTRTAKTRTTATTTAKPTATTATTSTTPLTAVSKEQVHDSTVTTSTSASTSASATASSSSSSSPFASTSASASTSSTMTASPDEFGLGNGHTLSATTGTARPKEARRASLRKSVMNLVRARATSFSSVKAEGEETGDLNERKSDKDKDRRKSWRGSRRWSKAPLDLVNGSANPNPIPTVAEEREAESPAPRFSGAVGNDAAAVEDDANPSSSTSSTKGKEPQRYPNIDQDSSLSPSASSSSASAPSNAPPQESTNQENSTVDAPVPVATLNPPSASTINTAITGGAGEESSMSQVVEPRREPVIESGVAAATIPTSTSSTSTSTTTPSPSQRSMPTAAPATTTRAAAATPATGTTAPINQRAFPPPGTLVVVQGIVHTTDVARPEGNGSNNNGWANGNSRSNNTRGTSPRRRSRRGANAPWNDSSHYHGGGDLNHRAPTPSSANDASRGWNQPGQRSPLSQSPPPHSTNPDSNGGSTGSRRLDALLHPGRRGHEDDDIFGPSHSTLADNIVRSNTSNDLLFNHPHLHADQPSYTPSTSNSVLDDLRPDPSNIEPRRSSSYHRRMNDALRHRYHQDHFRRAGGAPPPGSVNPRDGQPRGGMEEVYRRDRERERESRRERRERERIEQEERERREREERERAPAISPGSIDVLGTLLSVAAAATAASLLTGSGDGVNHNGNNPASPSSPSSPVSATSDTSTGTTATPSIHSDSNNNYLASRAERMRQAWGTIRERLGLRPTPAPAPPVQTAVAPGPLAGDGSANTANNNTTNNDTANANRSRPNGTVTFHPSNNPEPNHTPARNPNQHVTDTRELMLAEMARAFNIGLGLNGMAGGPAAETANATTNATANANNPAPNAAAQAGNGWRHGGGFGFTGSAGPDAAAAANGGSGNGNGNANANGSANANANGAAVGSSVYGNGYGYNPASGAPLPPEGSFDRFLVDLQADLRVALTQEEEEEREVREEAVVDARREGESEDVNGGEEVVEEESRSGGVVPSRSDTTINARSPSNVPDNTSTAAEPSALGVVAESSRTLLEGDGEPVARRFTVSNGENENGAETETETDAETAGASAPPAAAPQSTATTPPTLASLEVPTADSNTEATAAEASPATTAASGSGRIDANGRINWWRLYRFPAITAPQGAAPGGTAATPPVPPSASATTITPASIAAAASSSSSSASSGSTAPSQPSTQTHTRTQNSGLAPLLPNFLPPPPGQTVVPVIVVGLQSVNSGSDVAAAGWDEGVHGPLDAGNAAGAGANTGEEWVQRPAQRRQRQPQSPQQQQPRVYSELEGDAFGYPPISFSDDEDEDGDGELEANDWDLHRENEGVDVDEVYGFEHAFEQVERRYISDLLDSEDEEEEESDEDESESERSGSDSEEYDDDESDAGDTEDEAWEREFEERFWARTRALREREVSRTSPARYPYGSLAERNAELAANERLVGREVRRDMRRERIEVKKAAKREAAKRQKEARREERRAARRAARADGERRSRVAADVPRGVGSSGSRVRRPRSGVRGTPVPPARLPVPPPPPPPPQMRPRTANTAAAAAASAMQANAAPGSRTFLIYVIGGYYPPDHTIVTGGLENFESFEALLELAEMLGQGKTPTVTKEDIDKSGLEIIKSTQLMQYEEEGRIAYSCVERCLICLDDYEVEDDVRVMTCRHAFHKDCVDKWLQTGRNNCPACRSTGVSSTE</sequence>
<keyword evidence="1" id="KW-0862">Zinc</keyword>
<name>A0A5C3KQS6_COPMA</name>
<feature type="region of interest" description="Disordered" evidence="2">
    <location>
        <begin position="872"/>
        <end position="891"/>
    </location>
</feature>
<evidence type="ECO:0000259" key="3">
    <source>
        <dbReference type="PROSITE" id="PS50089"/>
    </source>
</evidence>
<feature type="compositionally biased region" description="Low complexity" evidence="2">
    <location>
        <begin position="1276"/>
        <end position="1285"/>
    </location>
</feature>
<feature type="region of interest" description="Disordered" evidence="2">
    <location>
        <begin position="1473"/>
        <end position="1571"/>
    </location>
</feature>
<dbReference type="InterPro" id="IPR001841">
    <property type="entry name" value="Znf_RING"/>
</dbReference>
<feature type="compositionally biased region" description="Acidic residues" evidence="2">
    <location>
        <begin position="1378"/>
        <end position="1394"/>
    </location>
</feature>
<dbReference type="Proteomes" id="UP000307440">
    <property type="component" value="Unassembled WGS sequence"/>
</dbReference>
<dbReference type="PROSITE" id="PS00018">
    <property type="entry name" value="EF_HAND_1"/>
    <property type="match status" value="1"/>
</dbReference>